<dbReference type="InterPro" id="IPR028978">
    <property type="entry name" value="Chorismate_lyase_/UTRA_dom_sf"/>
</dbReference>
<organism evidence="1 2">
    <name type="scientific">Thiocapsa rosea</name>
    <dbReference type="NCBI Taxonomy" id="69360"/>
    <lineage>
        <taxon>Bacteria</taxon>
        <taxon>Pseudomonadati</taxon>
        <taxon>Pseudomonadota</taxon>
        <taxon>Gammaproteobacteria</taxon>
        <taxon>Chromatiales</taxon>
        <taxon>Chromatiaceae</taxon>
        <taxon>Thiocapsa</taxon>
    </lineage>
</organism>
<dbReference type="GO" id="GO:0016829">
    <property type="term" value="F:lyase activity"/>
    <property type="evidence" value="ECO:0007669"/>
    <property type="project" value="UniProtKB-KW"/>
</dbReference>
<evidence type="ECO:0000313" key="1">
    <source>
        <dbReference type="EMBL" id="RKT43865.1"/>
    </source>
</evidence>
<protein>
    <submittedName>
        <fullName evidence="1">Chorismate lyase</fullName>
    </submittedName>
</protein>
<dbReference type="Gene3D" id="3.40.1410.10">
    <property type="entry name" value="Chorismate lyase-like"/>
    <property type="match status" value="1"/>
</dbReference>
<dbReference type="Proteomes" id="UP000274556">
    <property type="component" value="Unassembled WGS sequence"/>
</dbReference>
<dbReference type="InterPro" id="IPR002800">
    <property type="entry name" value="Rv2949c-like"/>
</dbReference>
<keyword evidence="2" id="KW-1185">Reference proteome</keyword>
<dbReference type="Pfam" id="PF01947">
    <property type="entry name" value="Rv2949c-like"/>
    <property type="match status" value="1"/>
</dbReference>
<keyword evidence="1" id="KW-0456">Lyase</keyword>
<gene>
    <name evidence="1" type="ORF">BDD21_1228</name>
</gene>
<name>A0A495V5J1_9GAMM</name>
<comment type="caution">
    <text evidence="1">The sequence shown here is derived from an EMBL/GenBank/DDBJ whole genome shotgun (WGS) entry which is preliminary data.</text>
</comment>
<proteinExistence type="predicted"/>
<accession>A0A495V5J1</accession>
<sequence length="229" mass="25483">MGQNCIRSITPMIRRETALVGPKEIQMRRFYGRSVQDQGARSAQVSFRCDGFVRDGVISTPSGEPAPLMALPPFLRALLVTDGTVTKILEAYFWEPVTVDTLEQRFETAEEPVPAIQIVPGDRCLTRDARLRGTDSGRSFAEAFSLIRTELIPSGFRQRLIDREIGIGVLIRDSGLESYREVLDVGMEVSSDGGLAVCRTYRIIIEKRPVILITECFPLALYAGERDAT</sequence>
<evidence type="ECO:0000313" key="2">
    <source>
        <dbReference type="Proteomes" id="UP000274556"/>
    </source>
</evidence>
<dbReference type="EMBL" id="RBXL01000001">
    <property type="protein sequence ID" value="RKT43865.1"/>
    <property type="molecule type" value="Genomic_DNA"/>
</dbReference>
<dbReference type="SUPFAM" id="SSF64288">
    <property type="entry name" value="Chorismate lyase-like"/>
    <property type="match status" value="1"/>
</dbReference>
<reference evidence="1 2" key="1">
    <citation type="submission" date="2018-10" db="EMBL/GenBank/DDBJ databases">
        <title>Genomic Encyclopedia of Archaeal and Bacterial Type Strains, Phase II (KMG-II): from individual species to whole genera.</title>
        <authorList>
            <person name="Goeker M."/>
        </authorList>
    </citation>
    <scope>NUCLEOTIDE SEQUENCE [LARGE SCALE GENOMIC DNA]</scope>
    <source>
        <strain evidence="1 2">DSM 235</strain>
    </source>
</reference>
<dbReference type="AlphaFoldDB" id="A0A495V5J1"/>